<feature type="binding site" evidence="12 14">
    <location>
        <begin position="356"/>
        <end position="359"/>
    </location>
    <ligand>
        <name>ATP</name>
        <dbReference type="ChEBI" id="CHEBI:30616"/>
    </ligand>
</feature>
<comment type="similarity">
    <text evidence="3 12 15">Belongs to the phosphoglycerate kinase family.</text>
</comment>
<evidence type="ECO:0000256" key="13">
    <source>
        <dbReference type="PIRSR" id="PIRSR000724-1"/>
    </source>
</evidence>
<evidence type="ECO:0000256" key="11">
    <source>
        <dbReference type="ARBA" id="ARBA00023152"/>
    </source>
</evidence>
<dbReference type="InterPro" id="IPR001576">
    <property type="entry name" value="Phosphoglycerate_kinase"/>
</dbReference>
<evidence type="ECO:0000256" key="14">
    <source>
        <dbReference type="PIRSR" id="PIRSR000724-2"/>
    </source>
</evidence>
<evidence type="ECO:0000256" key="7">
    <source>
        <dbReference type="ARBA" id="ARBA00022679"/>
    </source>
</evidence>
<evidence type="ECO:0000256" key="4">
    <source>
        <dbReference type="ARBA" id="ARBA00011245"/>
    </source>
</evidence>
<name>A0A1N6H0H7_9BACT</name>
<dbReference type="InterPro" id="IPR036043">
    <property type="entry name" value="Phosphoglycerate_kinase_sf"/>
</dbReference>
<dbReference type="PANTHER" id="PTHR11406:SF23">
    <property type="entry name" value="PHOSPHOGLYCERATE KINASE 1, CHLOROPLASTIC-RELATED"/>
    <property type="match status" value="1"/>
</dbReference>
<comment type="pathway">
    <text evidence="2 12">Carbohydrate degradation; glycolysis; pyruvate from D-glyceraldehyde 3-phosphate: step 2/5.</text>
</comment>
<feature type="binding site" evidence="13">
    <location>
        <position position="154"/>
    </location>
    <ligand>
        <name>(2R)-3-phosphoglycerate</name>
        <dbReference type="ChEBI" id="CHEBI:58272"/>
    </ligand>
</feature>
<evidence type="ECO:0000313" key="16">
    <source>
        <dbReference type="EMBL" id="SIO13311.1"/>
    </source>
</evidence>
<dbReference type="OrthoDB" id="9808460at2"/>
<evidence type="ECO:0000256" key="2">
    <source>
        <dbReference type="ARBA" id="ARBA00004838"/>
    </source>
</evidence>
<dbReference type="Proteomes" id="UP000185221">
    <property type="component" value="Unassembled WGS sequence"/>
</dbReference>
<dbReference type="GO" id="GO:0005829">
    <property type="term" value="C:cytosol"/>
    <property type="evidence" value="ECO:0007669"/>
    <property type="project" value="UniProtKB-ARBA"/>
</dbReference>
<protein>
    <recommendedName>
        <fullName evidence="6 12">Phosphoglycerate kinase</fullName>
        <ecNumber evidence="5 12">2.7.2.3</ecNumber>
    </recommendedName>
</protein>
<feature type="binding site" evidence="12 13">
    <location>
        <begin position="62"/>
        <end position="65"/>
    </location>
    <ligand>
        <name>substrate</name>
    </ligand>
</feature>
<dbReference type="UniPathway" id="UPA00109">
    <property type="reaction ID" value="UER00185"/>
</dbReference>
<feature type="binding site" evidence="12 13">
    <location>
        <begin position="23"/>
        <end position="25"/>
    </location>
    <ligand>
        <name>substrate</name>
    </ligand>
</feature>
<dbReference type="InterPro" id="IPR015824">
    <property type="entry name" value="Phosphoglycerate_kinase_N"/>
</dbReference>
<comment type="catalytic activity">
    <reaction evidence="1 12 15">
        <text>(2R)-3-phosphoglycerate + ATP = (2R)-3-phospho-glyceroyl phosphate + ADP</text>
        <dbReference type="Rhea" id="RHEA:14801"/>
        <dbReference type="ChEBI" id="CHEBI:30616"/>
        <dbReference type="ChEBI" id="CHEBI:57604"/>
        <dbReference type="ChEBI" id="CHEBI:58272"/>
        <dbReference type="ChEBI" id="CHEBI:456216"/>
        <dbReference type="EC" id="2.7.2.3"/>
    </reaction>
</comment>
<feature type="binding site" evidence="12">
    <location>
        <position position="121"/>
    </location>
    <ligand>
        <name>substrate</name>
    </ligand>
</feature>
<evidence type="ECO:0000256" key="12">
    <source>
        <dbReference type="HAMAP-Rule" id="MF_00145"/>
    </source>
</evidence>
<feature type="binding site" evidence="13">
    <location>
        <position position="121"/>
    </location>
    <ligand>
        <name>(2R)-3-phosphoglycerate</name>
        <dbReference type="ChEBI" id="CHEBI:58272"/>
    </ligand>
</feature>
<dbReference type="CDD" id="cd00318">
    <property type="entry name" value="Phosphoglycerate_kinase"/>
    <property type="match status" value="1"/>
</dbReference>
<feature type="binding site" evidence="12">
    <location>
        <position position="39"/>
    </location>
    <ligand>
        <name>substrate</name>
    </ligand>
</feature>
<keyword evidence="8 12" id="KW-0547">Nucleotide-binding</keyword>
<evidence type="ECO:0000256" key="9">
    <source>
        <dbReference type="ARBA" id="ARBA00022777"/>
    </source>
</evidence>
<evidence type="ECO:0000256" key="1">
    <source>
        <dbReference type="ARBA" id="ARBA00000642"/>
    </source>
</evidence>
<evidence type="ECO:0000256" key="10">
    <source>
        <dbReference type="ARBA" id="ARBA00022840"/>
    </source>
</evidence>
<feature type="binding site" evidence="13">
    <location>
        <position position="39"/>
    </location>
    <ligand>
        <name>(2R)-3-phosphoglycerate</name>
        <dbReference type="ChEBI" id="CHEBI:58272"/>
    </ligand>
</feature>
<dbReference type="GO" id="GO:0043531">
    <property type="term" value="F:ADP binding"/>
    <property type="evidence" value="ECO:0007669"/>
    <property type="project" value="TreeGrafter"/>
</dbReference>
<dbReference type="FunFam" id="3.40.50.1260:FF:000006">
    <property type="entry name" value="Phosphoglycerate kinase"/>
    <property type="match status" value="1"/>
</dbReference>
<keyword evidence="11 12" id="KW-0324">Glycolysis</keyword>
<organism evidence="16 17">
    <name type="scientific">Algoriphagus halophilus</name>
    <dbReference type="NCBI Taxonomy" id="226505"/>
    <lineage>
        <taxon>Bacteria</taxon>
        <taxon>Pseudomonadati</taxon>
        <taxon>Bacteroidota</taxon>
        <taxon>Cytophagia</taxon>
        <taxon>Cytophagales</taxon>
        <taxon>Cyclobacteriaceae</taxon>
        <taxon>Algoriphagus</taxon>
    </lineage>
</organism>
<feature type="binding site" evidence="12 14">
    <location>
        <position position="327"/>
    </location>
    <ligand>
        <name>ATP</name>
        <dbReference type="ChEBI" id="CHEBI:30616"/>
    </ligand>
</feature>
<dbReference type="GO" id="GO:0004618">
    <property type="term" value="F:phosphoglycerate kinase activity"/>
    <property type="evidence" value="ECO:0007669"/>
    <property type="project" value="UniProtKB-UniRule"/>
</dbReference>
<dbReference type="SUPFAM" id="SSF53748">
    <property type="entry name" value="Phosphoglycerate kinase"/>
    <property type="match status" value="1"/>
</dbReference>
<evidence type="ECO:0000256" key="8">
    <source>
        <dbReference type="ARBA" id="ARBA00022741"/>
    </source>
</evidence>
<comment type="subcellular location">
    <subcellularLocation>
        <location evidence="12">Cytoplasm</location>
    </subcellularLocation>
</comment>
<comment type="subunit">
    <text evidence="4 12">Monomer.</text>
</comment>
<dbReference type="RefSeq" id="WP_074226243.1">
    <property type="nucleotide sequence ID" value="NZ_FSRC01000003.1"/>
</dbReference>
<dbReference type="EMBL" id="FSRC01000003">
    <property type="protein sequence ID" value="SIO13311.1"/>
    <property type="molecule type" value="Genomic_DNA"/>
</dbReference>
<dbReference type="PIRSF" id="PIRSF000724">
    <property type="entry name" value="Pgk"/>
    <property type="match status" value="1"/>
</dbReference>
<dbReference type="EC" id="2.7.2.3" evidence="5 12"/>
<evidence type="ECO:0000313" key="17">
    <source>
        <dbReference type="Proteomes" id="UP000185221"/>
    </source>
</evidence>
<evidence type="ECO:0000256" key="3">
    <source>
        <dbReference type="ARBA" id="ARBA00008982"/>
    </source>
</evidence>
<proteinExistence type="inferred from homology"/>
<dbReference type="AlphaFoldDB" id="A0A1N6H0H7"/>
<dbReference type="GO" id="GO:0005524">
    <property type="term" value="F:ATP binding"/>
    <property type="evidence" value="ECO:0007669"/>
    <property type="project" value="UniProtKB-KW"/>
</dbReference>
<dbReference type="GO" id="GO:0006094">
    <property type="term" value="P:gluconeogenesis"/>
    <property type="evidence" value="ECO:0007669"/>
    <property type="project" value="TreeGrafter"/>
</dbReference>
<dbReference type="PANTHER" id="PTHR11406">
    <property type="entry name" value="PHOSPHOGLYCERATE KINASE"/>
    <property type="match status" value="1"/>
</dbReference>
<evidence type="ECO:0000256" key="5">
    <source>
        <dbReference type="ARBA" id="ARBA00013061"/>
    </source>
</evidence>
<keyword evidence="10 12" id="KW-0067">ATP-binding</keyword>
<keyword evidence="7 12" id="KW-0808">Transferase</keyword>
<feature type="binding site" evidence="12 14">
    <location>
        <position position="205"/>
    </location>
    <ligand>
        <name>ATP</name>
        <dbReference type="ChEBI" id="CHEBI:30616"/>
    </ligand>
</feature>
<dbReference type="Gene3D" id="3.40.50.1260">
    <property type="entry name" value="Phosphoglycerate kinase, N-terminal domain"/>
    <property type="match status" value="2"/>
</dbReference>
<gene>
    <name evidence="12" type="primary">pgk</name>
    <name evidence="16" type="ORF">SAMN05444394_3447</name>
</gene>
<keyword evidence="9 12" id="KW-0418">Kinase</keyword>
<keyword evidence="12" id="KW-0963">Cytoplasm</keyword>
<dbReference type="PRINTS" id="PR00477">
    <property type="entry name" value="PHGLYCKINASE"/>
</dbReference>
<dbReference type="FunFam" id="3.40.50.1260:FF:000003">
    <property type="entry name" value="Phosphoglycerate kinase"/>
    <property type="match status" value="1"/>
</dbReference>
<evidence type="ECO:0000256" key="6">
    <source>
        <dbReference type="ARBA" id="ARBA00016471"/>
    </source>
</evidence>
<dbReference type="STRING" id="226505.SAMN05444394_3447"/>
<dbReference type="HAMAP" id="MF_00145">
    <property type="entry name" value="Phosphoglyc_kinase"/>
    <property type="match status" value="1"/>
</dbReference>
<dbReference type="Pfam" id="PF00162">
    <property type="entry name" value="PGK"/>
    <property type="match status" value="1"/>
</dbReference>
<evidence type="ECO:0000256" key="15">
    <source>
        <dbReference type="RuleBase" id="RU000532"/>
    </source>
</evidence>
<keyword evidence="17" id="KW-1185">Reference proteome</keyword>
<feature type="binding site" evidence="12">
    <location>
        <position position="154"/>
    </location>
    <ligand>
        <name>substrate</name>
    </ligand>
</feature>
<dbReference type="GO" id="GO:0006096">
    <property type="term" value="P:glycolytic process"/>
    <property type="evidence" value="ECO:0007669"/>
    <property type="project" value="UniProtKB-UniRule"/>
</dbReference>
<reference evidence="17" key="1">
    <citation type="submission" date="2016-11" db="EMBL/GenBank/DDBJ databases">
        <authorList>
            <person name="Varghese N."/>
            <person name="Submissions S."/>
        </authorList>
    </citation>
    <scope>NUCLEOTIDE SEQUENCE [LARGE SCALE GENOMIC DNA]</scope>
    <source>
        <strain evidence="17">DSM 15292</strain>
    </source>
</reference>
<accession>A0A1N6H0H7</accession>
<sequence>MNPRIKNVDNLSFEGKKALVRVDFNVPLDDHFHVSDDTRIQAALPTIEKILNDGGSAILMSHLGRPKSGPEDKFSLKHIVLTLEKALGRPVKFAADCIGQEAELLSESLKPGEVLLLENLRFYKEEEKGDPEFAKKLARLGDIYVNDAFGTAHRAHASTSIIAQFFTDKVCGYLMLSELKNADKVLGNPERPYTAIMGGAKIADKILIIEQLLEKVNNLIIGGGMSYTFAKAQGGSIGDSLQEPDKMDFVLELMDKAKAKGVNLYLPVDTVISKAFANDAEQGLAVSGEIPDGWMGLDIGPKTRELFAEVIMGSKTILWNGPMGVFEMDSFDKGTKAIAEAVVEATKAGAYSLIGGGDSAAAVNKFGYGEEVSFVSTGGGALLEHMEGKILPGVAALEP</sequence>
<feature type="binding site" evidence="12 14">
    <location>
        <position position="296"/>
    </location>
    <ligand>
        <name>ATP</name>
        <dbReference type="ChEBI" id="CHEBI:30616"/>
    </ligand>
</feature>